<keyword evidence="2" id="KW-0472">Membrane</keyword>
<dbReference type="EMBL" id="BSFP01000100">
    <property type="protein sequence ID" value="GLL07533.1"/>
    <property type="molecule type" value="Genomic_DNA"/>
</dbReference>
<proteinExistence type="predicted"/>
<feature type="chain" id="PRO_5040811307" description="LPXTG-motif cell wall-anchored protein" evidence="3">
    <location>
        <begin position="25"/>
        <end position="355"/>
    </location>
</feature>
<dbReference type="NCBIfam" id="TIGR01167">
    <property type="entry name" value="LPXTG_anchor"/>
    <property type="match status" value="1"/>
</dbReference>
<comment type="caution">
    <text evidence="4">The sequence shown here is derived from an EMBL/GenBank/DDBJ whole genome shotgun (WGS) entry which is preliminary data.</text>
</comment>
<feature type="transmembrane region" description="Helical" evidence="2">
    <location>
        <begin position="324"/>
        <end position="345"/>
    </location>
</feature>
<keyword evidence="2" id="KW-0812">Transmembrane</keyword>
<feature type="compositionally biased region" description="Low complexity" evidence="1">
    <location>
        <begin position="291"/>
        <end position="314"/>
    </location>
</feature>
<name>A0A9W6KUI7_9ACTN</name>
<dbReference type="GO" id="GO:0005975">
    <property type="term" value="P:carbohydrate metabolic process"/>
    <property type="evidence" value="ECO:0007669"/>
    <property type="project" value="UniProtKB-ARBA"/>
</dbReference>
<organism evidence="4 5">
    <name type="scientific">Dactylosporangium matsuzakiense</name>
    <dbReference type="NCBI Taxonomy" id="53360"/>
    <lineage>
        <taxon>Bacteria</taxon>
        <taxon>Bacillati</taxon>
        <taxon>Actinomycetota</taxon>
        <taxon>Actinomycetes</taxon>
        <taxon>Micromonosporales</taxon>
        <taxon>Micromonosporaceae</taxon>
        <taxon>Dactylosporangium</taxon>
    </lineage>
</organism>
<keyword evidence="2" id="KW-1133">Transmembrane helix</keyword>
<feature type="signal peptide" evidence="3">
    <location>
        <begin position="1"/>
        <end position="24"/>
    </location>
</feature>
<dbReference type="Gene3D" id="2.60.40.10">
    <property type="entry name" value="Immunoglobulins"/>
    <property type="match status" value="1"/>
</dbReference>
<dbReference type="InterPro" id="IPR013783">
    <property type="entry name" value="Ig-like_fold"/>
</dbReference>
<accession>A0A9W6KUI7</accession>
<feature type="region of interest" description="Disordered" evidence="1">
    <location>
        <begin position="283"/>
        <end position="314"/>
    </location>
</feature>
<reference evidence="4" key="1">
    <citation type="journal article" date="2014" name="Int. J. Syst. Evol. Microbiol.">
        <title>Complete genome sequence of Corynebacterium casei LMG S-19264T (=DSM 44701T), isolated from a smear-ripened cheese.</title>
        <authorList>
            <consortium name="US DOE Joint Genome Institute (JGI-PGF)"/>
            <person name="Walter F."/>
            <person name="Albersmeier A."/>
            <person name="Kalinowski J."/>
            <person name="Ruckert C."/>
        </authorList>
    </citation>
    <scope>NUCLEOTIDE SEQUENCE</scope>
    <source>
        <strain evidence="4">VKM Ac-1321</strain>
    </source>
</reference>
<evidence type="ECO:0000313" key="4">
    <source>
        <dbReference type="EMBL" id="GLL07533.1"/>
    </source>
</evidence>
<keyword evidence="3" id="KW-0732">Signal</keyword>
<dbReference type="Proteomes" id="UP001143480">
    <property type="component" value="Unassembled WGS sequence"/>
</dbReference>
<gene>
    <name evidence="4" type="ORF">GCM10017581_092870</name>
</gene>
<evidence type="ECO:0000256" key="1">
    <source>
        <dbReference type="SAM" id="MobiDB-lite"/>
    </source>
</evidence>
<protein>
    <recommendedName>
        <fullName evidence="6">LPXTG-motif cell wall-anchored protein</fullName>
    </recommendedName>
</protein>
<reference evidence="4" key="2">
    <citation type="submission" date="2023-01" db="EMBL/GenBank/DDBJ databases">
        <authorList>
            <person name="Sun Q."/>
            <person name="Evtushenko L."/>
        </authorList>
    </citation>
    <scope>NUCLEOTIDE SEQUENCE</scope>
    <source>
        <strain evidence="4">VKM Ac-1321</strain>
    </source>
</reference>
<sequence length="355" mass="36750">MKLRIGMAAAALAAAILPGGVAVAADAPVSLVSVTTPVQDRIDFTIAAVRIHNAGAAVNSVHLHLQFIVDRGKSQPIVWDADRDQGPSCHVSAPNSLDAALDCDYPVSIAAGGNADIPVHAFVTEGDRTETAPAPRVRVFVGDPAAGQSLTTDPIERVKHFADLTVSASSPTGAVGDVVDVHLVMKNNGPAHAWNFSIGLGAPEGAEWVGAGFEECWTPPRTSIVCKPGGFVEPGQTYEHTFQLKITSTIAKPGVVDVLANWSQGADPDPYFHIVDPDTSNNTGEFHVTMGTAPHPSTTSATAGPSAGTSAGAGEPLPVTGSNVTLYITAGVALALAGTVLLILVRRRRVRFTLD</sequence>
<evidence type="ECO:0000313" key="5">
    <source>
        <dbReference type="Proteomes" id="UP001143480"/>
    </source>
</evidence>
<evidence type="ECO:0000256" key="3">
    <source>
        <dbReference type="SAM" id="SignalP"/>
    </source>
</evidence>
<keyword evidence="5" id="KW-1185">Reference proteome</keyword>
<evidence type="ECO:0008006" key="6">
    <source>
        <dbReference type="Google" id="ProtNLM"/>
    </source>
</evidence>
<evidence type="ECO:0000256" key="2">
    <source>
        <dbReference type="SAM" id="Phobius"/>
    </source>
</evidence>
<dbReference type="AlphaFoldDB" id="A0A9W6KUI7"/>